<dbReference type="PANTHER" id="PTHR30404:SF0">
    <property type="entry name" value="N-ACETYLMURAMOYL-L-ALANINE AMIDASE AMIC"/>
    <property type="match status" value="1"/>
</dbReference>
<evidence type="ECO:0000256" key="3">
    <source>
        <dbReference type="SAM" id="SignalP"/>
    </source>
</evidence>
<feature type="domain" description="SLH" evidence="4">
    <location>
        <begin position="24"/>
        <end position="83"/>
    </location>
</feature>
<organism evidence="5 6">
    <name type="scientific">Bacillus wiedmannii</name>
    <dbReference type="NCBI Taxonomy" id="1890302"/>
    <lineage>
        <taxon>Bacteria</taxon>
        <taxon>Bacillati</taxon>
        <taxon>Bacillota</taxon>
        <taxon>Bacilli</taxon>
        <taxon>Bacillales</taxon>
        <taxon>Bacillaceae</taxon>
        <taxon>Bacillus</taxon>
        <taxon>Bacillus cereus group</taxon>
    </lineage>
</organism>
<protein>
    <submittedName>
        <fullName evidence="5">N-acetylmuramoyl-L-alanine amidase</fullName>
    </submittedName>
</protein>
<dbReference type="InterPro" id="IPR001119">
    <property type="entry name" value="SLH_dom"/>
</dbReference>
<feature type="domain" description="SLH" evidence="4">
    <location>
        <begin position="84"/>
        <end position="147"/>
    </location>
</feature>
<evidence type="ECO:0000256" key="1">
    <source>
        <dbReference type="ARBA" id="ARBA00022729"/>
    </source>
</evidence>
<feature type="signal peptide" evidence="3">
    <location>
        <begin position="1"/>
        <end position="25"/>
    </location>
</feature>
<dbReference type="Proteomes" id="UP000223364">
    <property type="component" value="Unassembled WGS sequence"/>
</dbReference>
<sequence>MFKNKLIATGILAGSLLSYSTSIFADTHKFPDVPAWADKSVNYLVDKQVLSGYPDGTFGSSDTLDRASAATIMTRALGIHIDLNAKPSFKDSQNHWGTPYIAAAEKAGIIKGEGNGIFNPSGKVTRAAMATMLVNAYKLQNKNTSNGQSKFEDLKGHWGEKFANTLIDLKISVGTDNGWQPNRFITRAEAAQLTAKTDMLQYSQSNPLENKTIIIDPGHGGADPGKDTKGLPESKIVLDTSLRLQQLLEKHTLFTVLLTRESDTRPGHDQKSSLQERVKFAKQNQGDIFISVHANAYNGNAKGTETYYYKSSKSEKTNPHVEESRVLAKKIQTRLVDALQTRDRGVKHGDLHVIRENEMPAVLTELTFIDNGIDYSKLSTENGRQVAAEAIYEGILDYYEWKGNNVSEYRLQ</sequence>
<dbReference type="EMBL" id="NUSP01000006">
    <property type="protein sequence ID" value="PHD62036.1"/>
    <property type="molecule type" value="Genomic_DNA"/>
</dbReference>
<comment type="caution">
    <text evidence="5">The sequence shown here is derived from an EMBL/GenBank/DDBJ whole genome shotgun (WGS) entry which is preliminary data.</text>
</comment>
<keyword evidence="2" id="KW-0378">Hydrolase</keyword>
<dbReference type="Gene3D" id="3.40.630.40">
    <property type="entry name" value="Zn-dependent exopeptidases"/>
    <property type="match status" value="1"/>
</dbReference>
<dbReference type="GO" id="GO:0008745">
    <property type="term" value="F:N-acetylmuramoyl-L-alanine amidase activity"/>
    <property type="evidence" value="ECO:0007669"/>
    <property type="project" value="InterPro"/>
</dbReference>
<dbReference type="SUPFAM" id="SSF53187">
    <property type="entry name" value="Zn-dependent exopeptidases"/>
    <property type="match status" value="1"/>
</dbReference>
<dbReference type="GO" id="GO:0009253">
    <property type="term" value="P:peptidoglycan catabolic process"/>
    <property type="evidence" value="ECO:0007669"/>
    <property type="project" value="InterPro"/>
</dbReference>
<dbReference type="RefSeq" id="WP_060487862.1">
    <property type="nucleotide sequence ID" value="NZ_LJXA01000021.1"/>
</dbReference>
<gene>
    <name evidence="5" type="ORF">COF57_07445</name>
</gene>
<dbReference type="PANTHER" id="PTHR30404">
    <property type="entry name" value="N-ACETYLMURAMOYL-L-ALANINE AMIDASE"/>
    <property type="match status" value="1"/>
</dbReference>
<feature type="chain" id="PRO_5013084030" evidence="3">
    <location>
        <begin position="26"/>
        <end position="412"/>
    </location>
</feature>
<reference evidence="5 6" key="1">
    <citation type="submission" date="2017-09" db="EMBL/GenBank/DDBJ databases">
        <title>Large-scale bioinformatics analysis of Bacillus genomes uncovers conserved roles of natural products in bacterial physiology.</title>
        <authorList>
            <consortium name="Agbiome Team Llc"/>
            <person name="Bleich R.M."/>
            <person name="Grubbs K.J."/>
            <person name="Santa Maria K.C."/>
            <person name="Allen S.E."/>
            <person name="Farag S."/>
            <person name="Shank E.A."/>
            <person name="Bowers A."/>
        </authorList>
    </citation>
    <scope>NUCLEOTIDE SEQUENCE [LARGE SCALE GENOMIC DNA]</scope>
    <source>
        <strain evidence="5 6">AFS044295</strain>
    </source>
</reference>
<dbReference type="GO" id="GO:0030288">
    <property type="term" value="C:outer membrane-bounded periplasmic space"/>
    <property type="evidence" value="ECO:0007669"/>
    <property type="project" value="TreeGrafter"/>
</dbReference>
<dbReference type="AlphaFoldDB" id="A0A2C4QAK3"/>
<dbReference type="PROSITE" id="PS51272">
    <property type="entry name" value="SLH"/>
    <property type="match status" value="3"/>
</dbReference>
<dbReference type="InterPro" id="IPR002508">
    <property type="entry name" value="MurNAc-LAA_cat"/>
</dbReference>
<proteinExistence type="predicted"/>
<feature type="domain" description="SLH" evidence="4">
    <location>
        <begin position="148"/>
        <end position="208"/>
    </location>
</feature>
<evidence type="ECO:0000259" key="4">
    <source>
        <dbReference type="PROSITE" id="PS51272"/>
    </source>
</evidence>
<evidence type="ECO:0000313" key="6">
    <source>
        <dbReference type="Proteomes" id="UP000223364"/>
    </source>
</evidence>
<dbReference type="CDD" id="cd02696">
    <property type="entry name" value="MurNAc-LAA"/>
    <property type="match status" value="1"/>
</dbReference>
<evidence type="ECO:0000313" key="5">
    <source>
        <dbReference type="EMBL" id="PHD62036.1"/>
    </source>
</evidence>
<accession>A0A2C4QAK3</accession>
<evidence type="ECO:0000256" key="2">
    <source>
        <dbReference type="ARBA" id="ARBA00022801"/>
    </source>
</evidence>
<dbReference type="SMART" id="SM00646">
    <property type="entry name" value="Ami_3"/>
    <property type="match status" value="1"/>
</dbReference>
<dbReference type="Pfam" id="PF01520">
    <property type="entry name" value="Amidase_3"/>
    <property type="match status" value="1"/>
</dbReference>
<keyword evidence="1 3" id="KW-0732">Signal</keyword>
<dbReference type="InterPro" id="IPR050695">
    <property type="entry name" value="N-acetylmuramoyl_amidase_3"/>
</dbReference>
<name>A0A2C4QAK3_9BACI</name>
<dbReference type="Pfam" id="PF00395">
    <property type="entry name" value="SLH"/>
    <property type="match status" value="3"/>
</dbReference>